<dbReference type="EMBL" id="CAJNOI010000099">
    <property type="protein sequence ID" value="CAF1056260.1"/>
    <property type="molecule type" value="Genomic_DNA"/>
</dbReference>
<dbReference type="PANTHER" id="PTHR24243:SF230">
    <property type="entry name" value="G-PROTEIN COUPLED RECEPTORS FAMILY 1 PROFILE DOMAIN-CONTAINING PROTEIN"/>
    <property type="match status" value="1"/>
</dbReference>
<evidence type="ECO:0000256" key="5">
    <source>
        <dbReference type="ARBA" id="ARBA00023136"/>
    </source>
</evidence>
<keyword evidence="5 8" id="KW-0472">Membrane</keyword>
<evidence type="ECO:0000256" key="3">
    <source>
        <dbReference type="ARBA" id="ARBA00022989"/>
    </source>
</evidence>
<proteinExistence type="predicted"/>
<comment type="caution">
    <text evidence="11">The sequence shown here is derived from an EMBL/GenBank/DDBJ whole genome shotgun (WGS) entry which is preliminary data.</text>
</comment>
<dbReference type="Proteomes" id="UP000663877">
    <property type="component" value="Unassembled WGS sequence"/>
</dbReference>
<dbReference type="PROSITE" id="PS50262">
    <property type="entry name" value="G_PROTEIN_RECEP_F1_2"/>
    <property type="match status" value="1"/>
</dbReference>
<organism evidence="11 12">
    <name type="scientific">Adineta steineri</name>
    <dbReference type="NCBI Taxonomy" id="433720"/>
    <lineage>
        <taxon>Eukaryota</taxon>
        <taxon>Metazoa</taxon>
        <taxon>Spiralia</taxon>
        <taxon>Gnathifera</taxon>
        <taxon>Rotifera</taxon>
        <taxon>Eurotatoria</taxon>
        <taxon>Bdelloidea</taxon>
        <taxon>Adinetida</taxon>
        <taxon>Adinetidae</taxon>
        <taxon>Adineta</taxon>
    </lineage>
</organism>
<dbReference type="AlphaFoldDB" id="A0A814N042"/>
<dbReference type="EMBL" id="CAJNOM010000120">
    <property type="protein sequence ID" value="CAF1086710.1"/>
    <property type="molecule type" value="Genomic_DNA"/>
</dbReference>
<dbReference type="InterPro" id="IPR000276">
    <property type="entry name" value="GPCR_Rhodpsn"/>
</dbReference>
<dbReference type="Pfam" id="PF00001">
    <property type="entry name" value="7tm_1"/>
    <property type="match status" value="1"/>
</dbReference>
<keyword evidence="6" id="KW-0675">Receptor</keyword>
<dbReference type="GO" id="GO:0004930">
    <property type="term" value="F:G protein-coupled receptor activity"/>
    <property type="evidence" value="ECO:0007669"/>
    <property type="project" value="UniProtKB-KW"/>
</dbReference>
<feature type="transmembrane region" description="Helical" evidence="8">
    <location>
        <begin position="67"/>
        <end position="87"/>
    </location>
</feature>
<keyword evidence="7" id="KW-0807">Transducer</keyword>
<evidence type="ECO:0000256" key="4">
    <source>
        <dbReference type="ARBA" id="ARBA00023040"/>
    </source>
</evidence>
<feature type="transmembrane region" description="Helical" evidence="8">
    <location>
        <begin position="211"/>
        <end position="238"/>
    </location>
</feature>
<feature type="transmembrane region" description="Helical" evidence="8">
    <location>
        <begin position="259"/>
        <end position="277"/>
    </location>
</feature>
<dbReference type="PRINTS" id="PR00237">
    <property type="entry name" value="GPCRRHODOPSN"/>
</dbReference>
<gene>
    <name evidence="10" type="ORF">BJG266_LOCUS18899</name>
    <name evidence="11" type="ORF">QVE165_LOCUS19530</name>
</gene>
<evidence type="ECO:0000259" key="9">
    <source>
        <dbReference type="PROSITE" id="PS50262"/>
    </source>
</evidence>
<accession>A0A814N042</accession>
<dbReference type="GO" id="GO:0005886">
    <property type="term" value="C:plasma membrane"/>
    <property type="evidence" value="ECO:0007669"/>
    <property type="project" value="TreeGrafter"/>
</dbReference>
<reference evidence="11" key="1">
    <citation type="submission" date="2021-02" db="EMBL/GenBank/DDBJ databases">
        <authorList>
            <person name="Nowell W R."/>
        </authorList>
    </citation>
    <scope>NUCLEOTIDE SEQUENCE</scope>
</reference>
<dbReference type="SUPFAM" id="SSF81321">
    <property type="entry name" value="Family A G protein-coupled receptor-like"/>
    <property type="match status" value="1"/>
</dbReference>
<evidence type="ECO:0000313" key="10">
    <source>
        <dbReference type="EMBL" id="CAF1056260.1"/>
    </source>
</evidence>
<evidence type="ECO:0000313" key="12">
    <source>
        <dbReference type="Proteomes" id="UP000663832"/>
    </source>
</evidence>
<evidence type="ECO:0000256" key="6">
    <source>
        <dbReference type="ARBA" id="ARBA00023170"/>
    </source>
</evidence>
<keyword evidence="2 8" id="KW-0812">Transmembrane</keyword>
<comment type="subcellular location">
    <subcellularLocation>
        <location evidence="1">Membrane</location>
        <topology evidence="1">Multi-pass membrane protein</topology>
    </subcellularLocation>
</comment>
<keyword evidence="12" id="KW-1185">Reference proteome</keyword>
<protein>
    <recommendedName>
        <fullName evidence="9">G-protein coupled receptors family 1 profile domain-containing protein</fullName>
    </recommendedName>
</protein>
<dbReference type="OrthoDB" id="9990906at2759"/>
<feature type="transmembrane region" description="Helical" evidence="8">
    <location>
        <begin position="34"/>
        <end position="55"/>
    </location>
</feature>
<dbReference type="PANTHER" id="PTHR24243">
    <property type="entry name" value="G-PROTEIN COUPLED RECEPTOR"/>
    <property type="match status" value="1"/>
</dbReference>
<feature type="transmembrane region" description="Helical" evidence="8">
    <location>
        <begin position="151"/>
        <end position="171"/>
    </location>
</feature>
<dbReference type="Gene3D" id="1.20.1070.10">
    <property type="entry name" value="Rhodopsin 7-helix transmembrane proteins"/>
    <property type="match status" value="1"/>
</dbReference>
<keyword evidence="3 8" id="KW-1133">Transmembrane helix</keyword>
<evidence type="ECO:0000256" key="7">
    <source>
        <dbReference type="ARBA" id="ARBA00023224"/>
    </source>
</evidence>
<evidence type="ECO:0000256" key="1">
    <source>
        <dbReference type="ARBA" id="ARBA00004141"/>
    </source>
</evidence>
<dbReference type="Proteomes" id="UP000663832">
    <property type="component" value="Unassembled WGS sequence"/>
</dbReference>
<evidence type="ECO:0000313" key="11">
    <source>
        <dbReference type="EMBL" id="CAF1086710.1"/>
    </source>
</evidence>
<feature type="transmembrane region" description="Helical" evidence="8">
    <location>
        <begin position="109"/>
        <end position="130"/>
    </location>
</feature>
<dbReference type="InterPro" id="IPR017452">
    <property type="entry name" value="GPCR_Rhodpsn_7TM"/>
</dbReference>
<name>A0A814N042_9BILA</name>
<sequence>MANCFGRNVSDTQRYYVNKLESDEKSWAWQLNRIGTLAVFVIGFCGNILCLLVLCRRRLRRNSYTQYLIALAVVDTGAILAEVISALDDLHQNEYNINLIVHTNISCKLYYYVRFIFYSMSSWIIVALAMERLVAIKFPLWSKNICTVVNARRIILMILIFTMIIQSYHFVTKGLDCSPSPLSISSSTNSCRCKTIRHGNFSKFDVNFTVYAWRLVLMTLFPLTIIITVNVLIMTKLFNEGSLLDHTNTSCNAQRKMKLVYKISRMLVIVTTVYLILHVPGSSLDVIKSIYIPVLRICNPRWQYYLHINHEIFDLLTNFNYGINFYLYIISGKHIRNELVRAFKHSSLRSKSSGRNGKNHRSSYYMSSYVHGSRYQPARYSNTPLSRRPTASSM</sequence>
<evidence type="ECO:0000256" key="2">
    <source>
        <dbReference type="ARBA" id="ARBA00022692"/>
    </source>
</evidence>
<evidence type="ECO:0000256" key="8">
    <source>
        <dbReference type="SAM" id="Phobius"/>
    </source>
</evidence>
<feature type="domain" description="G-protein coupled receptors family 1 profile" evidence="9">
    <location>
        <begin position="46"/>
        <end position="328"/>
    </location>
</feature>
<keyword evidence="4" id="KW-0297">G-protein coupled receptor</keyword>